<dbReference type="RefSeq" id="XP_023951031.2">
    <property type="nucleotide sequence ID" value="XM_024095263.2"/>
</dbReference>
<accession>A0A6J1P333</accession>
<evidence type="ECO:0000256" key="4">
    <source>
        <dbReference type="SAM" id="SignalP"/>
    </source>
</evidence>
<evidence type="ECO:0000256" key="1">
    <source>
        <dbReference type="ARBA" id="ARBA00005906"/>
    </source>
</evidence>
<dbReference type="Pfam" id="PF01723">
    <property type="entry name" value="Chorion_1"/>
    <property type="match status" value="1"/>
</dbReference>
<dbReference type="GO" id="GO:0005213">
    <property type="term" value="F:structural constituent of egg chorion"/>
    <property type="evidence" value="ECO:0007669"/>
    <property type="project" value="InterPro"/>
</dbReference>
<dbReference type="GeneID" id="112055240"/>
<evidence type="ECO:0000313" key="6">
    <source>
        <dbReference type="RefSeq" id="XP_023951031.2"/>
    </source>
</evidence>
<gene>
    <name evidence="6" type="primary">LOC112055240</name>
</gene>
<proteinExistence type="inferred from homology"/>
<keyword evidence="5" id="KW-1185">Reference proteome</keyword>
<dbReference type="Proteomes" id="UP001652582">
    <property type="component" value="Chromosome 18"/>
</dbReference>
<evidence type="ECO:0000313" key="5">
    <source>
        <dbReference type="Proteomes" id="UP001652582"/>
    </source>
</evidence>
<feature type="signal peptide" evidence="4">
    <location>
        <begin position="1"/>
        <end position="21"/>
    </location>
</feature>
<evidence type="ECO:0000256" key="3">
    <source>
        <dbReference type="RuleBase" id="RU004378"/>
    </source>
</evidence>
<keyword evidence="4" id="KW-0732">Signal</keyword>
<reference evidence="6" key="1">
    <citation type="submission" date="2025-08" db="UniProtKB">
        <authorList>
            <consortium name="RefSeq"/>
        </authorList>
    </citation>
    <scope>IDENTIFICATION</scope>
</reference>
<evidence type="ECO:0000256" key="2">
    <source>
        <dbReference type="ARBA" id="ARBA00022737"/>
    </source>
</evidence>
<dbReference type="OrthoDB" id="6930117at2759"/>
<sequence>MAVNFYLSMCICTFFAQSITAQYMGAAYPVNNPNIPFDGPKEPPCSTPFRILEPSMLSASNGRGLVVKSISPISPNGVSVTSENAYDGLLSVTGALPFLGAAALEGPLPTSGSGSVAYDCGDGVVGIQKEEASGLGPIGYRAESPVAPVPLGYTSVPFAGKKCDH</sequence>
<dbReference type="AlphaFoldDB" id="A0A6J1P333"/>
<dbReference type="KEGG" id="bany:112055240"/>
<protein>
    <submittedName>
        <fullName evidence="6">Chorion class B protein PC10-like</fullName>
    </submittedName>
</protein>
<dbReference type="InterPro" id="IPR002635">
    <property type="entry name" value="Chorion"/>
</dbReference>
<dbReference type="GO" id="GO:0007304">
    <property type="term" value="P:chorion-containing eggshell formation"/>
    <property type="evidence" value="ECO:0007669"/>
    <property type="project" value="InterPro"/>
</dbReference>
<keyword evidence="2" id="KW-0677">Repeat</keyword>
<organism evidence="5 6">
    <name type="scientific">Bicyclus anynana</name>
    <name type="common">Squinting bush brown butterfly</name>
    <dbReference type="NCBI Taxonomy" id="110368"/>
    <lineage>
        <taxon>Eukaryota</taxon>
        <taxon>Metazoa</taxon>
        <taxon>Ecdysozoa</taxon>
        <taxon>Arthropoda</taxon>
        <taxon>Hexapoda</taxon>
        <taxon>Insecta</taxon>
        <taxon>Pterygota</taxon>
        <taxon>Neoptera</taxon>
        <taxon>Endopterygota</taxon>
        <taxon>Lepidoptera</taxon>
        <taxon>Glossata</taxon>
        <taxon>Ditrysia</taxon>
        <taxon>Papilionoidea</taxon>
        <taxon>Nymphalidae</taxon>
        <taxon>Satyrinae</taxon>
        <taxon>Satyrini</taxon>
        <taxon>Mycalesina</taxon>
        <taxon>Bicyclus</taxon>
    </lineage>
</organism>
<feature type="chain" id="PRO_5046057153" evidence="4">
    <location>
        <begin position="22"/>
        <end position="165"/>
    </location>
</feature>
<name>A0A6J1P333_BICAN</name>
<comment type="similarity">
    <text evidence="1 3">Belongs to the chorion protein family.</text>
</comment>
<dbReference type="GO" id="GO:0042600">
    <property type="term" value="C:egg chorion"/>
    <property type="evidence" value="ECO:0007669"/>
    <property type="project" value="InterPro"/>
</dbReference>